<evidence type="ECO:0000313" key="2">
    <source>
        <dbReference type="Proteomes" id="UP000000226"/>
    </source>
</evidence>
<dbReference type="Gramene" id="ESW22075">
    <property type="protein sequence ID" value="ESW22075"/>
    <property type="gene ID" value="PHAVU_005G124900g"/>
</dbReference>
<proteinExistence type="predicted"/>
<keyword evidence="2" id="KW-1185">Reference proteome</keyword>
<dbReference type="AlphaFoldDB" id="V7BYG2"/>
<sequence length="77" mass="8718">MSKGKSGRENGRLCLVLLKIRDLHHALSGKTLEVERRDTIFNCNNLAKLAVRFHTQKCYSLSLHCHTLPPNTTSDKT</sequence>
<accession>V7BYG2</accession>
<dbReference type="Proteomes" id="UP000000226">
    <property type="component" value="Chromosome 5"/>
</dbReference>
<gene>
    <name evidence="1" type="ORF">PHAVU_005G124900g</name>
</gene>
<organism evidence="1 2">
    <name type="scientific">Phaseolus vulgaris</name>
    <name type="common">Kidney bean</name>
    <name type="synonym">French bean</name>
    <dbReference type="NCBI Taxonomy" id="3885"/>
    <lineage>
        <taxon>Eukaryota</taxon>
        <taxon>Viridiplantae</taxon>
        <taxon>Streptophyta</taxon>
        <taxon>Embryophyta</taxon>
        <taxon>Tracheophyta</taxon>
        <taxon>Spermatophyta</taxon>
        <taxon>Magnoliopsida</taxon>
        <taxon>eudicotyledons</taxon>
        <taxon>Gunneridae</taxon>
        <taxon>Pentapetalae</taxon>
        <taxon>rosids</taxon>
        <taxon>fabids</taxon>
        <taxon>Fabales</taxon>
        <taxon>Fabaceae</taxon>
        <taxon>Papilionoideae</taxon>
        <taxon>50 kb inversion clade</taxon>
        <taxon>NPAAA clade</taxon>
        <taxon>indigoferoid/millettioid clade</taxon>
        <taxon>Phaseoleae</taxon>
        <taxon>Phaseolus</taxon>
    </lineage>
</organism>
<protein>
    <submittedName>
        <fullName evidence="1">Uncharacterized protein</fullName>
    </submittedName>
</protein>
<dbReference type="EMBL" id="CM002292">
    <property type="protein sequence ID" value="ESW22075.1"/>
    <property type="molecule type" value="Genomic_DNA"/>
</dbReference>
<reference evidence="2" key="1">
    <citation type="journal article" date="2014" name="Nat. Genet.">
        <title>A reference genome for common bean and genome-wide analysis of dual domestications.</title>
        <authorList>
            <person name="Schmutz J."/>
            <person name="McClean P.E."/>
            <person name="Mamidi S."/>
            <person name="Wu G.A."/>
            <person name="Cannon S.B."/>
            <person name="Grimwood J."/>
            <person name="Jenkins J."/>
            <person name="Shu S."/>
            <person name="Song Q."/>
            <person name="Chavarro C."/>
            <person name="Torres-Torres M."/>
            <person name="Geffroy V."/>
            <person name="Moghaddam S.M."/>
            <person name="Gao D."/>
            <person name="Abernathy B."/>
            <person name="Barry K."/>
            <person name="Blair M."/>
            <person name="Brick M.A."/>
            <person name="Chovatia M."/>
            <person name="Gepts P."/>
            <person name="Goodstein D.M."/>
            <person name="Gonzales M."/>
            <person name="Hellsten U."/>
            <person name="Hyten D.L."/>
            <person name="Jia G."/>
            <person name="Kelly J.D."/>
            <person name="Kudrna D."/>
            <person name="Lee R."/>
            <person name="Richard M.M."/>
            <person name="Miklas P.N."/>
            <person name="Osorno J.M."/>
            <person name="Rodrigues J."/>
            <person name="Thareau V."/>
            <person name="Urrea C.A."/>
            <person name="Wang M."/>
            <person name="Yu Y."/>
            <person name="Zhang M."/>
            <person name="Wing R.A."/>
            <person name="Cregan P.B."/>
            <person name="Rokhsar D.S."/>
            <person name="Jackson S.A."/>
        </authorList>
    </citation>
    <scope>NUCLEOTIDE SEQUENCE [LARGE SCALE GENOMIC DNA]</scope>
    <source>
        <strain evidence="2">cv. G19833</strain>
    </source>
</reference>
<name>V7BYG2_PHAVU</name>
<evidence type="ECO:0000313" key="1">
    <source>
        <dbReference type="EMBL" id="ESW22075.1"/>
    </source>
</evidence>